<gene>
    <name evidence="2" type="ORF">METZ01_LOCUS161554</name>
</gene>
<feature type="transmembrane region" description="Helical" evidence="1">
    <location>
        <begin position="12"/>
        <end position="27"/>
    </location>
</feature>
<name>A0A382B4E2_9ZZZZ</name>
<feature type="non-terminal residue" evidence="2">
    <location>
        <position position="1"/>
    </location>
</feature>
<keyword evidence="1" id="KW-0472">Membrane</keyword>
<organism evidence="2">
    <name type="scientific">marine metagenome</name>
    <dbReference type="NCBI Taxonomy" id="408172"/>
    <lineage>
        <taxon>unclassified sequences</taxon>
        <taxon>metagenomes</taxon>
        <taxon>ecological metagenomes</taxon>
    </lineage>
</organism>
<dbReference type="AlphaFoldDB" id="A0A382B4E2"/>
<keyword evidence="1" id="KW-0812">Transmembrane</keyword>
<feature type="transmembrane region" description="Helical" evidence="1">
    <location>
        <begin position="39"/>
        <end position="59"/>
    </location>
</feature>
<proteinExistence type="predicted"/>
<feature type="transmembrane region" description="Helical" evidence="1">
    <location>
        <begin position="131"/>
        <end position="153"/>
    </location>
</feature>
<feature type="transmembrane region" description="Helical" evidence="1">
    <location>
        <begin position="174"/>
        <end position="195"/>
    </location>
</feature>
<protein>
    <submittedName>
        <fullName evidence="2">Uncharacterized protein</fullName>
    </submittedName>
</protein>
<accession>A0A382B4E2</accession>
<sequence length="226" mass="25855">ARQFAVSIDELAWFLLLFMFELETYVLEAEDWTGWARRVVHGIRLLCFVMIAHTVFAYVNSMVDLQTTAPVEDTSSLCDLIDRDLSFVHNLDYTELTEANCKTLSSATNLYWVADYPVVTDETGLELERDLGLADIFEVTAWLLVIVAIEVVVRLQDRGIAGGTLMKTLNHAKIFLYLFILSIGIYWASLGHWLYLWDEFLWIGGFIAIETNLSGWRNELREEAGD</sequence>
<evidence type="ECO:0000313" key="2">
    <source>
        <dbReference type="EMBL" id="SVB08700.1"/>
    </source>
</evidence>
<keyword evidence="1" id="KW-1133">Transmembrane helix</keyword>
<reference evidence="2" key="1">
    <citation type="submission" date="2018-05" db="EMBL/GenBank/DDBJ databases">
        <authorList>
            <person name="Lanie J.A."/>
            <person name="Ng W.-L."/>
            <person name="Kazmierczak K.M."/>
            <person name="Andrzejewski T.M."/>
            <person name="Davidsen T.M."/>
            <person name="Wayne K.J."/>
            <person name="Tettelin H."/>
            <person name="Glass J.I."/>
            <person name="Rusch D."/>
            <person name="Podicherti R."/>
            <person name="Tsui H.-C.T."/>
            <person name="Winkler M.E."/>
        </authorList>
    </citation>
    <scope>NUCLEOTIDE SEQUENCE</scope>
</reference>
<evidence type="ECO:0000256" key="1">
    <source>
        <dbReference type="SAM" id="Phobius"/>
    </source>
</evidence>
<dbReference type="EMBL" id="UINC01028177">
    <property type="protein sequence ID" value="SVB08700.1"/>
    <property type="molecule type" value="Genomic_DNA"/>
</dbReference>